<sequence>MHSLYNIHSVNAVLRKTHHFSESSPFQQHAENLQAFILNISASDTSVSASQLKIGTPLLLVRTGEIYSDRNSTRDSPDHDAVPVSIHFVLFESSLPFLFLSLGPTILPMAASQPPFSYRRLIHDNQAQFESLVQNGDVKPVLLWHLMLPLVLSILALLVPQQRGGRYVRPLVLACVIGITSNVLQHRRMLTGGNGYMGGLIPVWSTIWSATILLFRDVERDFKRIERHPLSSTMTISNGDAALNGHAKESKCMVTTHNSSAEPVSWQPYPQTLSHRLNWVISVATSMRGPEWNWRISTMGALPASVQAQLNNSSEHHSEEEKATTTTNTNPEPITMRTRLRATLTLFIQSYLLLDLIKLLMIRDQYFMGSVSPPAPPPFPFHYLIPYPILIHIYRCLVTGTGVLAALNYVTCLNPLIFGGLSLAFPNAAKSLTSVPLSAPYLYPPAFGPFFTSILDHSLAGCWSLWWHQLFRYGFISAAHWLLSLLPSRLSTSRSVRRVLTAFVAFSLSGLVHASGSYVQNRETYPFAGPFRFFVLQAVGVLLQGVISPLWLWMPRPARRACNAVFAVTWLLGSAGSLVEDFSRGGLWFTEPLPIIDGESK</sequence>
<dbReference type="AlphaFoldDB" id="A0A370BYF0"/>
<feature type="transmembrane region" description="Helical" evidence="8">
    <location>
        <begin position="499"/>
        <end position="519"/>
    </location>
</feature>
<dbReference type="Proteomes" id="UP000253845">
    <property type="component" value="Unassembled WGS sequence"/>
</dbReference>
<keyword evidence="4 8" id="KW-0812">Transmembrane</keyword>
<evidence type="ECO:0000313" key="10">
    <source>
        <dbReference type="EMBL" id="RDH20504.1"/>
    </source>
</evidence>
<feature type="transmembrane region" description="Helical" evidence="8">
    <location>
        <begin position="381"/>
        <end position="398"/>
    </location>
</feature>
<dbReference type="PANTHER" id="PTHR31595:SF67">
    <property type="entry name" value="WAX SYNTHASE DOMAIN-CONTAINING PROTEIN"/>
    <property type="match status" value="1"/>
</dbReference>
<organism evidence="10 11">
    <name type="scientific">Aspergillus niger ATCC 13496</name>
    <dbReference type="NCBI Taxonomy" id="1353008"/>
    <lineage>
        <taxon>Eukaryota</taxon>
        <taxon>Fungi</taxon>
        <taxon>Dikarya</taxon>
        <taxon>Ascomycota</taxon>
        <taxon>Pezizomycotina</taxon>
        <taxon>Eurotiomycetes</taxon>
        <taxon>Eurotiomycetidae</taxon>
        <taxon>Eurotiales</taxon>
        <taxon>Aspergillaceae</taxon>
        <taxon>Aspergillus</taxon>
        <taxon>Aspergillus subgen. Circumdati</taxon>
    </lineage>
</organism>
<proteinExistence type="inferred from homology"/>
<dbReference type="InterPro" id="IPR044851">
    <property type="entry name" value="Wax_synthase"/>
</dbReference>
<evidence type="ECO:0000313" key="11">
    <source>
        <dbReference type="Proteomes" id="UP000253845"/>
    </source>
</evidence>
<evidence type="ECO:0000256" key="2">
    <source>
        <dbReference type="ARBA" id="ARBA00007282"/>
    </source>
</evidence>
<dbReference type="InterPro" id="IPR032805">
    <property type="entry name" value="Wax_synthase_dom"/>
</dbReference>
<feature type="compositionally biased region" description="Basic and acidic residues" evidence="7">
    <location>
        <begin position="314"/>
        <end position="323"/>
    </location>
</feature>
<dbReference type="PANTHER" id="PTHR31595">
    <property type="entry name" value="LONG-CHAIN-ALCOHOL O-FATTY-ACYLTRANSFERASE 3-RELATED"/>
    <property type="match status" value="1"/>
</dbReference>
<feature type="transmembrane region" description="Helical" evidence="8">
    <location>
        <begin position="196"/>
        <end position="215"/>
    </location>
</feature>
<feature type="transmembrane region" description="Helical" evidence="8">
    <location>
        <begin position="531"/>
        <end position="554"/>
    </location>
</feature>
<feature type="transmembrane region" description="Helical" evidence="8">
    <location>
        <begin position="141"/>
        <end position="160"/>
    </location>
</feature>
<feature type="transmembrane region" description="Helical" evidence="8">
    <location>
        <begin position="405"/>
        <end position="425"/>
    </location>
</feature>
<feature type="transmembrane region" description="Helical" evidence="8">
    <location>
        <begin position="167"/>
        <end position="184"/>
    </location>
</feature>
<dbReference type="GO" id="GO:0006629">
    <property type="term" value="P:lipid metabolic process"/>
    <property type="evidence" value="ECO:0007669"/>
    <property type="project" value="InterPro"/>
</dbReference>
<keyword evidence="6 8" id="KW-0472">Membrane</keyword>
<keyword evidence="3" id="KW-0808">Transferase</keyword>
<feature type="transmembrane region" description="Helical" evidence="8">
    <location>
        <begin position="342"/>
        <end position="361"/>
    </location>
</feature>
<dbReference type="GO" id="GO:0016020">
    <property type="term" value="C:membrane"/>
    <property type="evidence" value="ECO:0007669"/>
    <property type="project" value="UniProtKB-SubCell"/>
</dbReference>
<accession>A0A370BYF0</accession>
<protein>
    <recommendedName>
        <fullName evidence="9">Wax synthase domain-containing protein</fullName>
    </recommendedName>
</protein>
<dbReference type="EMBL" id="KZ851914">
    <property type="protein sequence ID" value="RDH20504.1"/>
    <property type="molecule type" value="Genomic_DNA"/>
</dbReference>
<feature type="transmembrane region" description="Helical" evidence="8">
    <location>
        <begin position="561"/>
        <end position="579"/>
    </location>
</feature>
<evidence type="ECO:0000259" key="9">
    <source>
        <dbReference type="Pfam" id="PF13813"/>
    </source>
</evidence>
<name>A0A370BYF0_ASPNG</name>
<evidence type="ECO:0000256" key="6">
    <source>
        <dbReference type="ARBA" id="ARBA00023136"/>
    </source>
</evidence>
<dbReference type="VEuPathDB" id="FungiDB:M747DRAFT_279951"/>
<gene>
    <name evidence="10" type="ORF">M747DRAFT_279951</name>
</gene>
<evidence type="ECO:0000256" key="5">
    <source>
        <dbReference type="ARBA" id="ARBA00022989"/>
    </source>
</evidence>
<evidence type="ECO:0000256" key="3">
    <source>
        <dbReference type="ARBA" id="ARBA00022679"/>
    </source>
</evidence>
<dbReference type="GO" id="GO:0008374">
    <property type="term" value="F:O-acyltransferase activity"/>
    <property type="evidence" value="ECO:0007669"/>
    <property type="project" value="InterPro"/>
</dbReference>
<comment type="subcellular location">
    <subcellularLocation>
        <location evidence="1">Membrane</location>
        <topology evidence="1">Multi-pass membrane protein</topology>
    </subcellularLocation>
</comment>
<evidence type="ECO:0000256" key="1">
    <source>
        <dbReference type="ARBA" id="ARBA00004141"/>
    </source>
</evidence>
<evidence type="ECO:0000256" key="4">
    <source>
        <dbReference type="ARBA" id="ARBA00022692"/>
    </source>
</evidence>
<evidence type="ECO:0000256" key="7">
    <source>
        <dbReference type="SAM" id="MobiDB-lite"/>
    </source>
</evidence>
<evidence type="ECO:0000256" key="8">
    <source>
        <dbReference type="SAM" id="Phobius"/>
    </source>
</evidence>
<dbReference type="Pfam" id="PF13813">
    <property type="entry name" value="MBOAT_2"/>
    <property type="match status" value="1"/>
</dbReference>
<feature type="domain" description="Wax synthase" evidence="9">
    <location>
        <begin position="443"/>
        <end position="536"/>
    </location>
</feature>
<keyword evidence="5 8" id="KW-1133">Transmembrane helix</keyword>
<comment type="similarity">
    <text evidence="2">Belongs to the wax synthase family.</text>
</comment>
<reference evidence="10 11" key="1">
    <citation type="submission" date="2018-07" db="EMBL/GenBank/DDBJ databases">
        <title>Section-level genome sequencing of Aspergillus section Nigri to investigate inter- and intra-species variation.</title>
        <authorList>
            <consortium name="DOE Joint Genome Institute"/>
            <person name="Vesth T.C."/>
            <person name="Nybo J.L."/>
            <person name="Theobald S."/>
            <person name="Frisvad J.C."/>
            <person name="Larsen T.O."/>
            <person name="Nielsen K.F."/>
            <person name="Hoof J.B."/>
            <person name="Brandl J."/>
            <person name="Salamov A."/>
            <person name="Riley R."/>
            <person name="Gladden J.M."/>
            <person name="Phatale P."/>
            <person name="Nielsen M.T."/>
            <person name="Lyhne E.K."/>
            <person name="Kogle M.E."/>
            <person name="Strasser K."/>
            <person name="McDonnell E."/>
            <person name="Barry K."/>
            <person name="Clum A."/>
            <person name="Chen C."/>
            <person name="Nolan M."/>
            <person name="Sandor L."/>
            <person name="Kuo A."/>
            <person name="Lipzen A."/>
            <person name="Hainaut M."/>
            <person name="Drula E."/>
            <person name="Tsang A."/>
            <person name="Magnuson J.K."/>
            <person name="Henrissat B."/>
            <person name="Wiebenga A."/>
            <person name="Simmons B.A."/>
            <person name="Makela M.R."/>
            <person name="De vries R.P."/>
            <person name="Grigoriev I.V."/>
            <person name="Mortensen U.H."/>
            <person name="Baker S.E."/>
            <person name="Andersen M.R."/>
        </authorList>
    </citation>
    <scope>NUCLEOTIDE SEQUENCE [LARGE SCALE GENOMIC DNA]</scope>
    <source>
        <strain evidence="10 11">ATCC 13496</strain>
    </source>
</reference>
<feature type="region of interest" description="Disordered" evidence="7">
    <location>
        <begin position="308"/>
        <end position="332"/>
    </location>
</feature>